<accession>A0ACB9K9N8</accession>
<evidence type="ECO:0000313" key="1">
    <source>
        <dbReference type="EMBL" id="KAI3828982.1"/>
    </source>
</evidence>
<organism evidence="1 2">
    <name type="scientific">Smallanthus sonchifolius</name>
    <dbReference type="NCBI Taxonomy" id="185202"/>
    <lineage>
        <taxon>Eukaryota</taxon>
        <taxon>Viridiplantae</taxon>
        <taxon>Streptophyta</taxon>
        <taxon>Embryophyta</taxon>
        <taxon>Tracheophyta</taxon>
        <taxon>Spermatophyta</taxon>
        <taxon>Magnoliopsida</taxon>
        <taxon>eudicotyledons</taxon>
        <taxon>Gunneridae</taxon>
        <taxon>Pentapetalae</taxon>
        <taxon>asterids</taxon>
        <taxon>campanulids</taxon>
        <taxon>Asterales</taxon>
        <taxon>Asteraceae</taxon>
        <taxon>Asteroideae</taxon>
        <taxon>Heliantheae alliance</taxon>
        <taxon>Millerieae</taxon>
        <taxon>Smallanthus</taxon>
    </lineage>
</organism>
<reference evidence="1 2" key="2">
    <citation type="journal article" date="2022" name="Mol. Ecol. Resour.">
        <title>The genomes of chicory, endive, great burdock and yacon provide insights into Asteraceae paleo-polyploidization history and plant inulin production.</title>
        <authorList>
            <person name="Fan W."/>
            <person name="Wang S."/>
            <person name="Wang H."/>
            <person name="Wang A."/>
            <person name="Jiang F."/>
            <person name="Liu H."/>
            <person name="Zhao H."/>
            <person name="Xu D."/>
            <person name="Zhang Y."/>
        </authorList>
    </citation>
    <scope>NUCLEOTIDE SEQUENCE [LARGE SCALE GENOMIC DNA]</scope>
    <source>
        <strain evidence="2">cv. Yunnan</strain>
        <tissue evidence="1">Leaves</tissue>
    </source>
</reference>
<protein>
    <submittedName>
        <fullName evidence="1">Uncharacterized protein</fullName>
    </submittedName>
</protein>
<gene>
    <name evidence="1" type="ORF">L1987_03095</name>
</gene>
<evidence type="ECO:0000313" key="2">
    <source>
        <dbReference type="Proteomes" id="UP001056120"/>
    </source>
</evidence>
<comment type="caution">
    <text evidence="1">The sequence shown here is derived from an EMBL/GenBank/DDBJ whole genome shotgun (WGS) entry which is preliminary data.</text>
</comment>
<reference evidence="2" key="1">
    <citation type="journal article" date="2022" name="Mol. Ecol. Resour.">
        <title>The genomes of chicory, endive, great burdock and yacon provide insights into Asteraceae palaeo-polyploidization history and plant inulin production.</title>
        <authorList>
            <person name="Fan W."/>
            <person name="Wang S."/>
            <person name="Wang H."/>
            <person name="Wang A."/>
            <person name="Jiang F."/>
            <person name="Liu H."/>
            <person name="Zhao H."/>
            <person name="Xu D."/>
            <person name="Zhang Y."/>
        </authorList>
    </citation>
    <scope>NUCLEOTIDE SEQUENCE [LARGE SCALE GENOMIC DNA]</scope>
    <source>
        <strain evidence="2">cv. Yunnan</strain>
    </source>
</reference>
<dbReference type="EMBL" id="CM042018">
    <property type="protein sequence ID" value="KAI3828982.1"/>
    <property type="molecule type" value="Genomic_DNA"/>
</dbReference>
<keyword evidence="2" id="KW-1185">Reference proteome</keyword>
<sequence length="81" mass="9346">MSWVMVQNGAESHKNMLALKLINHLIAHCCWLNVHIVPPHGPVFEIRIQDGYGARWSLNPTKFIGFLEPYMEDGHARGWKH</sequence>
<dbReference type="Proteomes" id="UP001056120">
    <property type="component" value="Linkage Group LG01"/>
</dbReference>
<name>A0ACB9K9N8_9ASTR</name>
<proteinExistence type="predicted"/>